<organism evidence="1 2">
    <name type="scientific">Suillus luteus UH-Slu-Lm8-n1</name>
    <dbReference type="NCBI Taxonomy" id="930992"/>
    <lineage>
        <taxon>Eukaryota</taxon>
        <taxon>Fungi</taxon>
        <taxon>Dikarya</taxon>
        <taxon>Basidiomycota</taxon>
        <taxon>Agaricomycotina</taxon>
        <taxon>Agaricomycetes</taxon>
        <taxon>Agaricomycetidae</taxon>
        <taxon>Boletales</taxon>
        <taxon>Suillineae</taxon>
        <taxon>Suillaceae</taxon>
        <taxon>Suillus</taxon>
    </lineage>
</organism>
<dbReference type="InParanoid" id="A0A0D0AW11"/>
<evidence type="ECO:0000313" key="2">
    <source>
        <dbReference type="Proteomes" id="UP000054485"/>
    </source>
</evidence>
<dbReference type="AlphaFoldDB" id="A0A0D0AW11"/>
<proteinExistence type="predicted"/>
<accession>A0A0D0AW11</accession>
<gene>
    <name evidence="1" type="ORF">CY34DRAFT_811650</name>
</gene>
<dbReference type="HOGENOM" id="CLU_3108023_0_0_1"/>
<dbReference type="EMBL" id="KN835565">
    <property type="protein sequence ID" value="KIK36058.1"/>
    <property type="molecule type" value="Genomic_DNA"/>
</dbReference>
<reference evidence="1 2" key="1">
    <citation type="submission" date="2014-04" db="EMBL/GenBank/DDBJ databases">
        <authorList>
            <consortium name="DOE Joint Genome Institute"/>
            <person name="Kuo A."/>
            <person name="Ruytinx J."/>
            <person name="Rineau F."/>
            <person name="Colpaert J."/>
            <person name="Kohler A."/>
            <person name="Nagy L.G."/>
            <person name="Floudas D."/>
            <person name="Copeland A."/>
            <person name="Barry K.W."/>
            <person name="Cichocki N."/>
            <person name="Veneault-Fourrey C."/>
            <person name="LaButti K."/>
            <person name="Lindquist E.A."/>
            <person name="Lipzen A."/>
            <person name="Lundell T."/>
            <person name="Morin E."/>
            <person name="Murat C."/>
            <person name="Sun H."/>
            <person name="Tunlid A."/>
            <person name="Henrissat B."/>
            <person name="Grigoriev I.V."/>
            <person name="Hibbett D.S."/>
            <person name="Martin F."/>
            <person name="Nordberg H.P."/>
            <person name="Cantor M.N."/>
            <person name="Hua S.X."/>
        </authorList>
    </citation>
    <scope>NUCLEOTIDE SEQUENCE [LARGE SCALE GENOMIC DNA]</scope>
    <source>
        <strain evidence="1 2">UH-Slu-Lm8-n1</strain>
    </source>
</reference>
<keyword evidence="2" id="KW-1185">Reference proteome</keyword>
<name>A0A0D0AW11_9AGAM</name>
<evidence type="ECO:0000313" key="1">
    <source>
        <dbReference type="EMBL" id="KIK36058.1"/>
    </source>
</evidence>
<dbReference type="Proteomes" id="UP000054485">
    <property type="component" value="Unassembled WGS sequence"/>
</dbReference>
<sequence>MHRVSVDNSLVNEHFCPMIFTHTSTTGQWMDGMHTWPRYKYNDHNAIISIT</sequence>
<reference evidence="2" key="2">
    <citation type="submission" date="2015-01" db="EMBL/GenBank/DDBJ databases">
        <title>Evolutionary Origins and Diversification of the Mycorrhizal Mutualists.</title>
        <authorList>
            <consortium name="DOE Joint Genome Institute"/>
            <consortium name="Mycorrhizal Genomics Consortium"/>
            <person name="Kohler A."/>
            <person name="Kuo A."/>
            <person name="Nagy L.G."/>
            <person name="Floudas D."/>
            <person name="Copeland A."/>
            <person name="Barry K.W."/>
            <person name="Cichocki N."/>
            <person name="Veneault-Fourrey C."/>
            <person name="LaButti K."/>
            <person name="Lindquist E.A."/>
            <person name="Lipzen A."/>
            <person name="Lundell T."/>
            <person name="Morin E."/>
            <person name="Murat C."/>
            <person name="Riley R."/>
            <person name="Ohm R."/>
            <person name="Sun H."/>
            <person name="Tunlid A."/>
            <person name="Henrissat B."/>
            <person name="Grigoriev I.V."/>
            <person name="Hibbett D.S."/>
            <person name="Martin F."/>
        </authorList>
    </citation>
    <scope>NUCLEOTIDE SEQUENCE [LARGE SCALE GENOMIC DNA]</scope>
    <source>
        <strain evidence="2">UH-Slu-Lm8-n1</strain>
    </source>
</reference>
<protein>
    <submittedName>
        <fullName evidence="1">Uncharacterized protein</fullName>
    </submittedName>
</protein>